<dbReference type="HAMAP" id="MF_00182">
    <property type="entry name" value="Formyl_trans"/>
    <property type="match status" value="1"/>
</dbReference>
<keyword evidence="3 5" id="KW-0808">Transferase</keyword>
<dbReference type="Pfam" id="PF00551">
    <property type="entry name" value="Formyl_trans_N"/>
    <property type="match status" value="1"/>
</dbReference>
<evidence type="ECO:0000256" key="5">
    <source>
        <dbReference type="HAMAP-Rule" id="MF_00182"/>
    </source>
</evidence>
<dbReference type="InterPro" id="IPR005794">
    <property type="entry name" value="Fmt"/>
</dbReference>
<dbReference type="SUPFAM" id="SSF53328">
    <property type="entry name" value="Formyltransferase"/>
    <property type="match status" value="1"/>
</dbReference>
<comment type="function">
    <text evidence="5">Attaches a formyl group to the free amino group of methionyl-tRNA(fMet). The formyl group appears to play a dual role in the initiator identity of N-formylmethionyl-tRNA by promoting its recognition by IF2 and preventing the misappropriation of this tRNA by the elongation apparatus.</text>
</comment>
<dbReference type="GO" id="GO:0005829">
    <property type="term" value="C:cytosol"/>
    <property type="evidence" value="ECO:0007669"/>
    <property type="project" value="TreeGrafter"/>
</dbReference>
<protein>
    <recommendedName>
        <fullName evidence="2 5">Methionyl-tRNA formyltransferase</fullName>
        <ecNumber evidence="2 5">2.1.2.9</ecNumber>
    </recommendedName>
</protein>
<dbReference type="Gene3D" id="3.40.50.12230">
    <property type="match status" value="1"/>
</dbReference>
<comment type="similarity">
    <text evidence="1 5">Belongs to the Fmt family.</text>
</comment>
<dbReference type="NCBIfam" id="TIGR00460">
    <property type="entry name" value="fmt"/>
    <property type="match status" value="1"/>
</dbReference>
<evidence type="ECO:0000259" key="6">
    <source>
        <dbReference type="Pfam" id="PF00551"/>
    </source>
</evidence>
<dbReference type="EC" id="2.1.2.9" evidence="2 5"/>
<evidence type="ECO:0000313" key="8">
    <source>
        <dbReference type="EMBL" id="WKN39343.1"/>
    </source>
</evidence>
<dbReference type="InterPro" id="IPR044135">
    <property type="entry name" value="Met-tRNA-FMT_C"/>
</dbReference>
<evidence type="ECO:0000256" key="2">
    <source>
        <dbReference type="ARBA" id="ARBA00012261"/>
    </source>
</evidence>
<dbReference type="InterPro" id="IPR011034">
    <property type="entry name" value="Formyl_transferase-like_C_sf"/>
</dbReference>
<proteinExistence type="inferred from homology"/>
<dbReference type="EMBL" id="CP120682">
    <property type="protein sequence ID" value="WKN39343.1"/>
    <property type="molecule type" value="Genomic_DNA"/>
</dbReference>
<name>A0AA49GRT5_9BACT</name>
<evidence type="ECO:0000259" key="7">
    <source>
        <dbReference type="Pfam" id="PF02911"/>
    </source>
</evidence>
<feature type="domain" description="Formyl transferase N-terminal" evidence="6">
    <location>
        <begin position="7"/>
        <end position="183"/>
    </location>
</feature>
<dbReference type="GO" id="GO:0004479">
    <property type="term" value="F:methionyl-tRNA formyltransferase activity"/>
    <property type="evidence" value="ECO:0007669"/>
    <property type="project" value="UniProtKB-UniRule"/>
</dbReference>
<accession>A0AA49GRT5</accession>
<organism evidence="8">
    <name type="scientific">Roseihalotalea indica</name>
    <dbReference type="NCBI Taxonomy" id="2867963"/>
    <lineage>
        <taxon>Bacteria</taxon>
        <taxon>Pseudomonadati</taxon>
        <taxon>Bacteroidota</taxon>
        <taxon>Cytophagia</taxon>
        <taxon>Cytophagales</taxon>
        <taxon>Catalimonadaceae</taxon>
        <taxon>Roseihalotalea</taxon>
    </lineage>
</organism>
<dbReference type="InterPro" id="IPR036477">
    <property type="entry name" value="Formyl_transf_N_sf"/>
</dbReference>
<dbReference type="PANTHER" id="PTHR11138">
    <property type="entry name" value="METHIONYL-TRNA FORMYLTRANSFERASE"/>
    <property type="match status" value="1"/>
</dbReference>
<gene>
    <name evidence="5 8" type="primary">fmt</name>
    <name evidence="8" type="ORF">K4G66_11640</name>
</gene>
<dbReference type="InterPro" id="IPR005793">
    <property type="entry name" value="Formyl_trans_C"/>
</dbReference>
<evidence type="ECO:0000256" key="4">
    <source>
        <dbReference type="ARBA" id="ARBA00022917"/>
    </source>
</evidence>
<sequence>MSDKSLRIIFMGTPEFAVPSLQILVENQYKVVAVITAADKPQGRGRKIAHSPVKAYALEQQIPVLQPTNLKSPEFLEELKSYQADLQVVVAFRMLPEVVWSMPTKGTFNLHGSVLPQYRGAAPINWAVINGETETGVTTFMIRHEIDTGNILFQDKEPIHPDDTAGTLYERLMHKGANLVLRTVESITQGNYTLTPQEATAASDLKPAPKIHRETCQINWQQPAEQIRNFVRGLSPYPAAWTMLSTPTGEKMCKIFSVSLTQETGNKLAPGEYTTDNKSFLHIQSQDQLLAVEELQLEGKRRMPIDEFLRGTTL</sequence>
<dbReference type="InterPro" id="IPR002376">
    <property type="entry name" value="Formyl_transf_N"/>
</dbReference>
<dbReference type="SUPFAM" id="SSF50486">
    <property type="entry name" value="FMT C-terminal domain-like"/>
    <property type="match status" value="1"/>
</dbReference>
<dbReference type="AlphaFoldDB" id="A0AA49GRT5"/>
<reference evidence="8" key="1">
    <citation type="journal article" date="2023" name="Comput. Struct. Biotechnol. J.">
        <title>Discovery of a novel marine Bacteroidetes with a rich repertoire of carbohydrate-active enzymes.</title>
        <authorList>
            <person name="Chen B."/>
            <person name="Liu G."/>
            <person name="Chen Q."/>
            <person name="Wang H."/>
            <person name="Liu L."/>
            <person name="Tang K."/>
        </authorList>
    </citation>
    <scope>NUCLEOTIDE SEQUENCE</scope>
    <source>
        <strain evidence="8">TK19036</strain>
    </source>
</reference>
<keyword evidence="4 5" id="KW-0648">Protein biosynthesis</keyword>
<dbReference type="CDD" id="cd08704">
    <property type="entry name" value="Met_tRNA_FMT_C"/>
    <property type="match status" value="1"/>
</dbReference>
<comment type="catalytic activity">
    <reaction evidence="5">
        <text>L-methionyl-tRNA(fMet) + (6R)-10-formyltetrahydrofolate = N-formyl-L-methionyl-tRNA(fMet) + (6S)-5,6,7,8-tetrahydrofolate + H(+)</text>
        <dbReference type="Rhea" id="RHEA:24380"/>
        <dbReference type="Rhea" id="RHEA-COMP:9952"/>
        <dbReference type="Rhea" id="RHEA-COMP:9953"/>
        <dbReference type="ChEBI" id="CHEBI:15378"/>
        <dbReference type="ChEBI" id="CHEBI:57453"/>
        <dbReference type="ChEBI" id="CHEBI:78530"/>
        <dbReference type="ChEBI" id="CHEBI:78844"/>
        <dbReference type="ChEBI" id="CHEBI:195366"/>
        <dbReference type="EC" id="2.1.2.9"/>
    </reaction>
</comment>
<dbReference type="PANTHER" id="PTHR11138:SF5">
    <property type="entry name" value="METHIONYL-TRNA FORMYLTRANSFERASE, MITOCHONDRIAL"/>
    <property type="match status" value="1"/>
</dbReference>
<feature type="domain" description="Formyl transferase C-terminal" evidence="7">
    <location>
        <begin position="210"/>
        <end position="311"/>
    </location>
</feature>
<dbReference type="InterPro" id="IPR041711">
    <property type="entry name" value="Met-tRNA-FMT_N"/>
</dbReference>
<evidence type="ECO:0000256" key="1">
    <source>
        <dbReference type="ARBA" id="ARBA00010699"/>
    </source>
</evidence>
<feature type="binding site" evidence="5">
    <location>
        <begin position="113"/>
        <end position="116"/>
    </location>
    <ligand>
        <name>(6S)-5,6,7,8-tetrahydrofolate</name>
        <dbReference type="ChEBI" id="CHEBI:57453"/>
    </ligand>
</feature>
<evidence type="ECO:0000256" key="3">
    <source>
        <dbReference type="ARBA" id="ARBA00022679"/>
    </source>
</evidence>
<reference evidence="8" key="2">
    <citation type="journal article" date="2024" name="Antonie Van Leeuwenhoek">
        <title>Roseihalotalea indica gen. nov., sp. nov., a halophilic Bacteroidetes from mesopelagic Southwest Indian Ocean with higher carbohydrate metabolic potential.</title>
        <authorList>
            <person name="Chen B."/>
            <person name="Zhang M."/>
            <person name="Lin D."/>
            <person name="Ye J."/>
            <person name="Tang K."/>
        </authorList>
    </citation>
    <scope>NUCLEOTIDE SEQUENCE</scope>
    <source>
        <strain evidence="8">TK19036</strain>
    </source>
</reference>
<dbReference type="CDD" id="cd08646">
    <property type="entry name" value="FMT_core_Met-tRNA-FMT_N"/>
    <property type="match status" value="1"/>
</dbReference>
<dbReference type="Pfam" id="PF02911">
    <property type="entry name" value="Formyl_trans_C"/>
    <property type="match status" value="1"/>
</dbReference>